<keyword evidence="3" id="KW-1185">Reference proteome</keyword>
<proteinExistence type="predicted"/>
<accession>A0ABN8LGA9</accession>
<feature type="compositionally biased region" description="Basic and acidic residues" evidence="1">
    <location>
        <begin position="1"/>
        <end position="11"/>
    </location>
</feature>
<evidence type="ECO:0000256" key="1">
    <source>
        <dbReference type="SAM" id="MobiDB-lite"/>
    </source>
</evidence>
<evidence type="ECO:0000313" key="3">
    <source>
        <dbReference type="Proteomes" id="UP001159427"/>
    </source>
</evidence>
<dbReference type="EMBL" id="CALNXI010000020">
    <property type="protein sequence ID" value="CAH3015191.1"/>
    <property type="molecule type" value="Genomic_DNA"/>
</dbReference>
<feature type="non-terminal residue" evidence="2">
    <location>
        <position position="1"/>
    </location>
</feature>
<name>A0ABN8LGA9_9CNID</name>
<feature type="region of interest" description="Disordered" evidence="1">
    <location>
        <begin position="1"/>
        <end position="29"/>
    </location>
</feature>
<evidence type="ECO:0000313" key="2">
    <source>
        <dbReference type="EMBL" id="CAH3015191.1"/>
    </source>
</evidence>
<gene>
    <name evidence="2" type="ORF">PEVE_00013460</name>
</gene>
<comment type="caution">
    <text evidence="2">The sequence shown here is derived from an EMBL/GenBank/DDBJ whole genome shotgun (WGS) entry which is preliminary data.</text>
</comment>
<feature type="compositionally biased region" description="Basic residues" evidence="1">
    <location>
        <begin position="12"/>
        <end position="24"/>
    </location>
</feature>
<dbReference type="Proteomes" id="UP001159427">
    <property type="component" value="Unassembled WGS sequence"/>
</dbReference>
<protein>
    <submittedName>
        <fullName evidence="2">Uncharacterized protein</fullName>
    </submittedName>
</protein>
<organism evidence="2 3">
    <name type="scientific">Porites evermanni</name>
    <dbReference type="NCBI Taxonomy" id="104178"/>
    <lineage>
        <taxon>Eukaryota</taxon>
        <taxon>Metazoa</taxon>
        <taxon>Cnidaria</taxon>
        <taxon>Anthozoa</taxon>
        <taxon>Hexacorallia</taxon>
        <taxon>Scleractinia</taxon>
        <taxon>Fungiina</taxon>
        <taxon>Poritidae</taxon>
        <taxon>Porites</taxon>
    </lineage>
</organism>
<reference evidence="2 3" key="1">
    <citation type="submission" date="2022-05" db="EMBL/GenBank/DDBJ databases">
        <authorList>
            <consortium name="Genoscope - CEA"/>
            <person name="William W."/>
        </authorList>
    </citation>
    <scope>NUCLEOTIDE SEQUENCE [LARGE SCALE GENOMIC DNA]</scope>
</reference>
<sequence length="92" mass="10595">LRDSRASETRARVKITPREKRRHAAGREKNEGLPYYRKLTLHEIKTKPKLLNLCVALTTQNSDWLFHGNLSTSVKNAPAAINTRHNHNLQNK</sequence>